<dbReference type="GO" id="GO:0004526">
    <property type="term" value="F:ribonuclease P activity"/>
    <property type="evidence" value="ECO:0007669"/>
    <property type="project" value="TreeGrafter"/>
</dbReference>
<proteinExistence type="predicted"/>
<keyword evidence="2" id="KW-1185">Reference proteome</keyword>
<protein>
    <submittedName>
        <fullName evidence="1">LANO_0A04808g1_1</fullName>
    </submittedName>
</protein>
<dbReference type="PANTHER" id="PTHR28272:SF1">
    <property type="entry name" value="RIBONUCLEASES P_MRP PROTEIN SUBUNIT POP3"/>
    <property type="match status" value="1"/>
</dbReference>
<dbReference type="GO" id="GO:0008033">
    <property type="term" value="P:tRNA processing"/>
    <property type="evidence" value="ECO:0007669"/>
    <property type="project" value="InterPro"/>
</dbReference>
<dbReference type="EMBL" id="LT598449">
    <property type="protein sequence ID" value="SCU79026.1"/>
    <property type="molecule type" value="Genomic_DNA"/>
</dbReference>
<evidence type="ECO:0000313" key="1">
    <source>
        <dbReference type="EMBL" id="SCU79026.1"/>
    </source>
</evidence>
<evidence type="ECO:0000313" key="2">
    <source>
        <dbReference type="Proteomes" id="UP000189911"/>
    </source>
</evidence>
<dbReference type="Proteomes" id="UP000189911">
    <property type="component" value="Chromosome A"/>
</dbReference>
<dbReference type="GO" id="GO:0006364">
    <property type="term" value="P:rRNA processing"/>
    <property type="evidence" value="ECO:0007669"/>
    <property type="project" value="InterPro"/>
</dbReference>
<dbReference type="PANTHER" id="PTHR28272">
    <property type="entry name" value="RIBONUCLEASES P/MRP PROTEIN SUBUNIT POP3"/>
    <property type="match status" value="1"/>
</dbReference>
<dbReference type="GO" id="GO:0005655">
    <property type="term" value="C:nucleolar ribonuclease P complex"/>
    <property type="evidence" value="ECO:0007669"/>
    <property type="project" value="TreeGrafter"/>
</dbReference>
<gene>
    <name evidence="1" type="ORF">LANO_0A04808G</name>
</gene>
<dbReference type="InterPro" id="IPR013241">
    <property type="entry name" value="RNase_P_Pop3"/>
</dbReference>
<dbReference type="AlphaFoldDB" id="A0A1G4IQL2"/>
<dbReference type="GO" id="GO:0000171">
    <property type="term" value="F:ribonuclease MRP activity"/>
    <property type="evidence" value="ECO:0007669"/>
    <property type="project" value="TreeGrafter"/>
</dbReference>
<dbReference type="OrthoDB" id="20109at2759"/>
<sequence>MSSLKQLQQKSIRKKQVYKPILDNPYTDESHNWPYVEEQQLVAELVKTHVIEVFKHAPEALELYFGFNSVVEFLQGASYDTTAFLFVCNADAVPRVLLAQIPILARVSQCDVVLVPLPRGFISQFDACTSQEHNGMLLAVQNADFDMQFASQIHRRVGHVTQQPWLKFTESRIGVLASEMTINRKPAKGDLPSSGC</sequence>
<dbReference type="GO" id="GO:0005829">
    <property type="term" value="C:cytosol"/>
    <property type="evidence" value="ECO:0007669"/>
    <property type="project" value="TreeGrafter"/>
</dbReference>
<name>A0A1G4IQL2_9SACH</name>
<dbReference type="GO" id="GO:0000172">
    <property type="term" value="C:ribonuclease MRP complex"/>
    <property type="evidence" value="ECO:0007669"/>
    <property type="project" value="TreeGrafter"/>
</dbReference>
<reference evidence="2" key="1">
    <citation type="submission" date="2016-03" db="EMBL/GenBank/DDBJ databases">
        <authorList>
            <person name="Devillers Hugo."/>
        </authorList>
    </citation>
    <scope>NUCLEOTIDE SEQUENCE [LARGE SCALE GENOMIC DNA]</scope>
</reference>
<accession>A0A1G4IQL2</accession>
<organism evidence="1 2">
    <name type="scientific">Lachancea nothofagi CBS 11611</name>
    <dbReference type="NCBI Taxonomy" id="1266666"/>
    <lineage>
        <taxon>Eukaryota</taxon>
        <taxon>Fungi</taxon>
        <taxon>Dikarya</taxon>
        <taxon>Ascomycota</taxon>
        <taxon>Saccharomycotina</taxon>
        <taxon>Saccharomycetes</taxon>
        <taxon>Saccharomycetales</taxon>
        <taxon>Saccharomycetaceae</taxon>
        <taxon>Lachancea</taxon>
    </lineage>
</organism>
<dbReference type="Pfam" id="PF08228">
    <property type="entry name" value="RNase_P_pop3"/>
    <property type="match status" value="1"/>
</dbReference>
<dbReference type="GO" id="GO:0034965">
    <property type="term" value="P:intronic box C/D snoRNA processing"/>
    <property type="evidence" value="ECO:0007669"/>
    <property type="project" value="TreeGrafter"/>
</dbReference>